<dbReference type="GO" id="GO:0003919">
    <property type="term" value="F:FMN adenylyltransferase activity"/>
    <property type="evidence" value="ECO:0007669"/>
    <property type="project" value="UniProtKB-UniRule"/>
</dbReference>
<keyword evidence="18" id="KW-1185">Reference proteome</keyword>
<dbReference type="PIRSF" id="PIRSF004491">
    <property type="entry name" value="FAD_Synth"/>
    <property type="match status" value="1"/>
</dbReference>
<comment type="pathway">
    <text evidence="3 15">Cofactor biosynthesis; FMN biosynthesis; FMN from riboflavin (ATP route): step 1/1.</text>
</comment>
<keyword evidence="8 15" id="KW-0547">Nucleotide-binding</keyword>
<evidence type="ECO:0000313" key="18">
    <source>
        <dbReference type="Proteomes" id="UP000662572"/>
    </source>
</evidence>
<dbReference type="Proteomes" id="UP000662572">
    <property type="component" value="Unassembled WGS sequence"/>
</dbReference>
<evidence type="ECO:0000256" key="12">
    <source>
        <dbReference type="ARBA" id="ARBA00023268"/>
    </source>
</evidence>
<dbReference type="PANTHER" id="PTHR22749">
    <property type="entry name" value="RIBOFLAVIN KINASE/FMN ADENYLYLTRANSFERASE"/>
    <property type="match status" value="1"/>
</dbReference>
<dbReference type="SUPFAM" id="SSF52374">
    <property type="entry name" value="Nucleotidylyl transferase"/>
    <property type="match status" value="1"/>
</dbReference>
<dbReference type="Pfam" id="PF06574">
    <property type="entry name" value="FAD_syn"/>
    <property type="match status" value="1"/>
</dbReference>
<dbReference type="InterPro" id="IPR023465">
    <property type="entry name" value="Riboflavin_kinase_dom_sf"/>
</dbReference>
<dbReference type="GO" id="GO:0008531">
    <property type="term" value="F:riboflavin kinase activity"/>
    <property type="evidence" value="ECO:0007669"/>
    <property type="project" value="UniProtKB-UniRule"/>
</dbReference>
<dbReference type="GO" id="GO:0005524">
    <property type="term" value="F:ATP binding"/>
    <property type="evidence" value="ECO:0007669"/>
    <property type="project" value="UniProtKB-UniRule"/>
</dbReference>
<keyword evidence="10 15" id="KW-0274">FAD</keyword>
<dbReference type="RefSeq" id="WP_229807799.1">
    <property type="nucleotide sequence ID" value="NZ_BMZB01000005.1"/>
</dbReference>
<evidence type="ECO:0000256" key="7">
    <source>
        <dbReference type="ARBA" id="ARBA00022695"/>
    </source>
</evidence>
<dbReference type="PANTHER" id="PTHR22749:SF6">
    <property type="entry name" value="RIBOFLAVIN KINASE"/>
    <property type="match status" value="1"/>
</dbReference>
<evidence type="ECO:0000256" key="2">
    <source>
        <dbReference type="ARBA" id="ARBA00004726"/>
    </source>
</evidence>
<protein>
    <recommendedName>
        <fullName evidence="15">Riboflavin biosynthesis protein</fullName>
    </recommendedName>
    <domain>
        <recommendedName>
            <fullName evidence="15">Riboflavin kinase</fullName>
            <ecNumber evidence="15">2.7.1.26</ecNumber>
        </recommendedName>
        <alternativeName>
            <fullName evidence="15">Flavokinase</fullName>
        </alternativeName>
    </domain>
    <domain>
        <recommendedName>
            <fullName evidence="15">FMN adenylyltransferase</fullName>
            <ecNumber evidence="15">2.7.7.2</ecNumber>
        </recommendedName>
        <alternativeName>
            <fullName evidence="15">FAD pyrophosphorylase</fullName>
        </alternativeName>
        <alternativeName>
            <fullName evidence="15">FAD synthase</fullName>
        </alternativeName>
    </domain>
</protein>
<dbReference type="InterPro" id="IPR014729">
    <property type="entry name" value="Rossmann-like_a/b/a_fold"/>
</dbReference>
<dbReference type="Gene3D" id="3.40.50.620">
    <property type="entry name" value="HUPs"/>
    <property type="match status" value="1"/>
</dbReference>
<keyword evidence="11 15" id="KW-0067">ATP-binding</keyword>
<dbReference type="Pfam" id="PF01687">
    <property type="entry name" value="Flavokinase"/>
    <property type="match status" value="1"/>
</dbReference>
<dbReference type="NCBIfam" id="TIGR00083">
    <property type="entry name" value="ribF"/>
    <property type="match status" value="1"/>
</dbReference>
<dbReference type="EMBL" id="BMZB01000005">
    <property type="protein sequence ID" value="GGZ42163.1"/>
    <property type="molecule type" value="Genomic_DNA"/>
</dbReference>
<evidence type="ECO:0000256" key="3">
    <source>
        <dbReference type="ARBA" id="ARBA00005201"/>
    </source>
</evidence>
<keyword evidence="12" id="KW-0511">Multifunctional enzyme</keyword>
<evidence type="ECO:0000256" key="6">
    <source>
        <dbReference type="ARBA" id="ARBA00022679"/>
    </source>
</evidence>
<dbReference type="CDD" id="cd02064">
    <property type="entry name" value="FAD_synthetase_N"/>
    <property type="match status" value="1"/>
</dbReference>
<evidence type="ECO:0000256" key="5">
    <source>
        <dbReference type="ARBA" id="ARBA00022643"/>
    </source>
</evidence>
<comment type="catalytic activity">
    <reaction evidence="14 15">
        <text>FMN + ATP + H(+) = FAD + diphosphate</text>
        <dbReference type="Rhea" id="RHEA:17237"/>
        <dbReference type="ChEBI" id="CHEBI:15378"/>
        <dbReference type="ChEBI" id="CHEBI:30616"/>
        <dbReference type="ChEBI" id="CHEBI:33019"/>
        <dbReference type="ChEBI" id="CHEBI:57692"/>
        <dbReference type="ChEBI" id="CHEBI:58210"/>
        <dbReference type="EC" id="2.7.7.2"/>
    </reaction>
</comment>
<evidence type="ECO:0000256" key="1">
    <source>
        <dbReference type="ARBA" id="ARBA00002121"/>
    </source>
</evidence>
<dbReference type="EC" id="2.7.7.2" evidence="15"/>
<dbReference type="SUPFAM" id="SSF82114">
    <property type="entry name" value="Riboflavin kinase-like"/>
    <property type="match status" value="1"/>
</dbReference>
<comment type="caution">
    <text evidence="17">The sequence shown here is derived from an EMBL/GenBank/DDBJ whole genome shotgun (WGS) entry which is preliminary data.</text>
</comment>
<gene>
    <name evidence="17" type="ORF">GCM10011273_31160</name>
</gene>
<keyword evidence="5 15" id="KW-0288">FMN</keyword>
<evidence type="ECO:0000256" key="8">
    <source>
        <dbReference type="ARBA" id="ARBA00022741"/>
    </source>
</evidence>
<evidence type="ECO:0000256" key="15">
    <source>
        <dbReference type="PIRNR" id="PIRNR004491"/>
    </source>
</evidence>
<dbReference type="InterPro" id="IPR002606">
    <property type="entry name" value="Riboflavin_kinase_bac"/>
</dbReference>
<keyword evidence="7 15" id="KW-0548">Nucleotidyltransferase</keyword>
<dbReference type="InterPro" id="IPR015865">
    <property type="entry name" value="Riboflavin_kinase_bac/euk"/>
</dbReference>
<dbReference type="GO" id="GO:0009231">
    <property type="term" value="P:riboflavin biosynthetic process"/>
    <property type="evidence" value="ECO:0007669"/>
    <property type="project" value="InterPro"/>
</dbReference>
<evidence type="ECO:0000256" key="13">
    <source>
        <dbReference type="ARBA" id="ARBA00047880"/>
    </source>
</evidence>
<evidence type="ECO:0000256" key="9">
    <source>
        <dbReference type="ARBA" id="ARBA00022777"/>
    </source>
</evidence>
<sequence>MSPFTAHHIKAFHLRLTAEGKLEAYAINEPAHGEGIPPNLCVAIGSFDGVHEGHHSVIAAATETAHVRGHKSAVISFDPHPQQYFQNLRGIDAEPFRLMHVPQQLRSYEALGADYALICDFDANLSALSAEDFGRIILSEQLRASHVSAGFDFSFGKRGPNQPAGQAADLVAFGTQFGFTTTILDRQDDADGNKLSSSAVREALHVGDFERATAILGHPQAYMGTVIKGDQIGRTLGFPTLNVDLGDYVRPKYGVYATRTRFEDGQVLGSVTNLGRRPTIAEGLSERFETYVFDLQYEVYGQTIEVELLHYLRPDMKFSSLDELKAQIATDTDQAKSWLNMHPSK</sequence>
<proteinExistence type="inferred from homology"/>
<dbReference type="Gene3D" id="2.40.30.30">
    <property type="entry name" value="Riboflavin kinase-like"/>
    <property type="match status" value="1"/>
</dbReference>
<keyword evidence="4 15" id="KW-0285">Flavoprotein</keyword>
<evidence type="ECO:0000256" key="14">
    <source>
        <dbReference type="ARBA" id="ARBA00049494"/>
    </source>
</evidence>
<comment type="catalytic activity">
    <reaction evidence="13 15">
        <text>riboflavin + ATP = FMN + ADP + H(+)</text>
        <dbReference type="Rhea" id="RHEA:14357"/>
        <dbReference type="ChEBI" id="CHEBI:15378"/>
        <dbReference type="ChEBI" id="CHEBI:30616"/>
        <dbReference type="ChEBI" id="CHEBI:57986"/>
        <dbReference type="ChEBI" id="CHEBI:58210"/>
        <dbReference type="ChEBI" id="CHEBI:456216"/>
        <dbReference type="EC" id="2.7.1.26"/>
    </reaction>
</comment>
<evidence type="ECO:0000256" key="11">
    <source>
        <dbReference type="ARBA" id="ARBA00022840"/>
    </source>
</evidence>
<reference evidence="17" key="2">
    <citation type="submission" date="2020-09" db="EMBL/GenBank/DDBJ databases">
        <authorList>
            <person name="Sun Q."/>
            <person name="Kim S."/>
        </authorList>
    </citation>
    <scope>NUCLEOTIDE SEQUENCE</scope>
    <source>
        <strain evidence="17">KCTC 32296</strain>
    </source>
</reference>
<evidence type="ECO:0000259" key="16">
    <source>
        <dbReference type="SMART" id="SM00904"/>
    </source>
</evidence>
<evidence type="ECO:0000256" key="10">
    <source>
        <dbReference type="ARBA" id="ARBA00022827"/>
    </source>
</evidence>
<evidence type="ECO:0000256" key="4">
    <source>
        <dbReference type="ARBA" id="ARBA00022630"/>
    </source>
</evidence>
<evidence type="ECO:0000313" key="17">
    <source>
        <dbReference type="EMBL" id="GGZ42163.1"/>
    </source>
</evidence>
<dbReference type="InterPro" id="IPR015864">
    <property type="entry name" value="FAD_synthase"/>
</dbReference>
<comment type="function">
    <text evidence="1">Catalyzes the phosphorylation of riboflavin to FMN followed by the adenylation of FMN to FAD.</text>
</comment>
<comment type="pathway">
    <text evidence="2 15">Cofactor biosynthesis; FAD biosynthesis; FAD from FMN: step 1/1.</text>
</comment>
<feature type="domain" description="Riboflavin kinase" evidence="16">
    <location>
        <begin position="215"/>
        <end position="340"/>
    </location>
</feature>
<name>A0A918QDJ9_9CAUL</name>
<dbReference type="SMART" id="SM00904">
    <property type="entry name" value="Flavokinase"/>
    <property type="match status" value="1"/>
</dbReference>
<dbReference type="GO" id="GO:0006747">
    <property type="term" value="P:FAD biosynthetic process"/>
    <property type="evidence" value="ECO:0007669"/>
    <property type="project" value="UniProtKB-UniRule"/>
</dbReference>
<accession>A0A918QDJ9</accession>
<keyword evidence="6 15" id="KW-0808">Transferase</keyword>
<dbReference type="InterPro" id="IPR023468">
    <property type="entry name" value="Riboflavin_kinase"/>
</dbReference>
<reference evidence="17" key="1">
    <citation type="journal article" date="2014" name="Int. J. Syst. Evol. Microbiol.">
        <title>Complete genome sequence of Corynebacterium casei LMG S-19264T (=DSM 44701T), isolated from a smear-ripened cheese.</title>
        <authorList>
            <consortium name="US DOE Joint Genome Institute (JGI-PGF)"/>
            <person name="Walter F."/>
            <person name="Albersmeier A."/>
            <person name="Kalinowski J."/>
            <person name="Ruckert C."/>
        </authorList>
    </citation>
    <scope>NUCLEOTIDE SEQUENCE</scope>
    <source>
        <strain evidence="17">KCTC 32296</strain>
    </source>
</reference>
<comment type="similarity">
    <text evidence="15">Belongs to the ribF family.</text>
</comment>
<organism evidence="17 18">
    <name type="scientific">Asticcacaulis endophyticus</name>
    <dbReference type="NCBI Taxonomy" id="1395890"/>
    <lineage>
        <taxon>Bacteria</taxon>
        <taxon>Pseudomonadati</taxon>
        <taxon>Pseudomonadota</taxon>
        <taxon>Alphaproteobacteria</taxon>
        <taxon>Caulobacterales</taxon>
        <taxon>Caulobacteraceae</taxon>
        <taxon>Asticcacaulis</taxon>
    </lineage>
</organism>
<dbReference type="GO" id="GO:0009398">
    <property type="term" value="P:FMN biosynthetic process"/>
    <property type="evidence" value="ECO:0007669"/>
    <property type="project" value="UniProtKB-UniRule"/>
</dbReference>
<keyword evidence="9 15" id="KW-0418">Kinase</keyword>
<dbReference type="AlphaFoldDB" id="A0A918QDJ9"/>
<dbReference type="EC" id="2.7.1.26" evidence="15"/>